<evidence type="ECO:0000256" key="1">
    <source>
        <dbReference type="SAM" id="MobiDB-lite"/>
    </source>
</evidence>
<evidence type="ECO:0000313" key="3">
    <source>
        <dbReference type="Proteomes" id="UP000215181"/>
    </source>
</evidence>
<sequence>MVGFWWVFLRLLADAAVTPEQVLSHLQAQYPGQVVLYAAELAKVLGKTEKALAHLISRDRLPFELKSLGGRKCVDIFQLADWLATGGQEGVSPEQTGAVRPKGAGRGAQSAGERKPRGAKSSIGARLMEMRHQAATVARRLAASCVDPQEAAFLVELAEGFLTQPGLPVSAWSFSFVRWTESSGVQLRQETKGFAESREDLDYVLSCLQDDAAGAARATLVVRYESRHVRRAYYLDGVGWTVVLNRA</sequence>
<gene>
    <name evidence="2" type="ORF">CGK74_09750</name>
</gene>
<comment type="caution">
    <text evidence="2">The sequence shown here is derived from an EMBL/GenBank/DDBJ whole genome shotgun (WGS) entry which is preliminary data.</text>
</comment>
<reference evidence="2 3" key="1">
    <citation type="submission" date="2017-07" db="EMBL/GenBank/DDBJ databases">
        <title>Thauera sp. KNDSS-Mac4 genome sequence and assembly.</title>
        <authorList>
            <person name="Mayilraj S."/>
        </authorList>
    </citation>
    <scope>NUCLEOTIDE SEQUENCE [LARGE SCALE GENOMIC DNA]</scope>
    <source>
        <strain evidence="2 3">KNDSS-Mac4</strain>
    </source>
</reference>
<protein>
    <submittedName>
        <fullName evidence="2">Uncharacterized protein</fullName>
    </submittedName>
</protein>
<dbReference type="AlphaFoldDB" id="A0A235EXS8"/>
<organism evidence="2 3">
    <name type="scientific">Thauera propionica</name>
    <dbReference type="NCBI Taxonomy" id="2019431"/>
    <lineage>
        <taxon>Bacteria</taxon>
        <taxon>Pseudomonadati</taxon>
        <taxon>Pseudomonadota</taxon>
        <taxon>Betaproteobacteria</taxon>
        <taxon>Rhodocyclales</taxon>
        <taxon>Zoogloeaceae</taxon>
        <taxon>Thauera</taxon>
    </lineage>
</organism>
<proteinExistence type="predicted"/>
<feature type="region of interest" description="Disordered" evidence="1">
    <location>
        <begin position="88"/>
        <end position="122"/>
    </location>
</feature>
<keyword evidence="3" id="KW-1185">Reference proteome</keyword>
<accession>A0A235EXS8</accession>
<evidence type="ECO:0000313" key="2">
    <source>
        <dbReference type="EMBL" id="OYD53856.1"/>
    </source>
</evidence>
<dbReference type="Proteomes" id="UP000215181">
    <property type="component" value="Unassembled WGS sequence"/>
</dbReference>
<dbReference type="EMBL" id="NOIH01000010">
    <property type="protein sequence ID" value="OYD53856.1"/>
    <property type="molecule type" value="Genomic_DNA"/>
</dbReference>
<name>A0A235EXS8_9RHOO</name>